<accession>A0AAD9P734</accession>
<keyword evidence="2" id="KW-1185">Reference proteome</keyword>
<organism evidence="1 2">
    <name type="scientific">Ridgeia piscesae</name>
    <name type="common">Tubeworm</name>
    <dbReference type="NCBI Taxonomy" id="27915"/>
    <lineage>
        <taxon>Eukaryota</taxon>
        <taxon>Metazoa</taxon>
        <taxon>Spiralia</taxon>
        <taxon>Lophotrochozoa</taxon>
        <taxon>Annelida</taxon>
        <taxon>Polychaeta</taxon>
        <taxon>Sedentaria</taxon>
        <taxon>Canalipalpata</taxon>
        <taxon>Sabellida</taxon>
        <taxon>Siboglinidae</taxon>
        <taxon>Ridgeia</taxon>
    </lineage>
</organism>
<protein>
    <submittedName>
        <fullName evidence="1">Uncharacterized protein</fullName>
    </submittedName>
</protein>
<evidence type="ECO:0000313" key="2">
    <source>
        <dbReference type="Proteomes" id="UP001209878"/>
    </source>
</evidence>
<dbReference type="EMBL" id="JAODUO010000112">
    <property type="protein sequence ID" value="KAK2189186.1"/>
    <property type="molecule type" value="Genomic_DNA"/>
</dbReference>
<comment type="caution">
    <text evidence="1">The sequence shown here is derived from an EMBL/GenBank/DDBJ whole genome shotgun (WGS) entry which is preliminary data.</text>
</comment>
<evidence type="ECO:0000313" key="1">
    <source>
        <dbReference type="EMBL" id="KAK2189186.1"/>
    </source>
</evidence>
<reference evidence="1" key="1">
    <citation type="journal article" date="2023" name="Mol. Biol. Evol.">
        <title>Third-Generation Sequencing Reveals the Adaptive Role of the Epigenome in Three Deep-Sea Polychaetes.</title>
        <authorList>
            <person name="Perez M."/>
            <person name="Aroh O."/>
            <person name="Sun Y."/>
            <person name="Lan Y."/>
            <person name="Juniper S.K."/>
            <person name="Young C.R."/>
            <person name="Angers B."/>
            <person name="Qian P.Y."/>
        </authorList>
    </citation>
    <scope>NUCLEOTIDE SEQUENCE</scope>
    <source>
        <strain evidence="1">R07B-5</strain>
    </source>
</reference>
<gene>
    <name evidence="1" type="ORF">NP493_113g00020</name>
</gene>
<name>A0AAD9P734_RIDPI</name>
<sequence length="107" mass="12419">MFSCEADLDQLEQYSRRTNLRFFGIPESEKVIVNFAKADMRDVGIRARRRLRESGVGPTVYVNEDLTRRRVALAKKTRQLKKSRNINDCWTFNGKVVVKTIDGVVNR</sequence>
<proteinExistence type="predicted"/>
<dbReference type="AlphaFoldDB" id="A0AAD9P734"/>
<dbReference type="Proteomes" id="UP001209878">
    <property type="component" value="Unassembled WGS sequence"/>
</dbReference>